<evidence type="ECO:0000313" key="1">
    <source>
        <dbReference type="EMBL" id="CAF0730382.1"/>
    </source>
</evidence>
<dbReference type="Proteomes" id="UP000663877">
    <property type="component" value="Unassembled WGS sequence"/>
</dbReference>
<dbReference type="AlphaFoldDB" id="A0A813NP62"/>
<gene>
    <name evidence="2" type="ORF">BJG266_LOCUS1668</name>
    <name evidence="3" type="ORF">QVE165_LOCUS1317</name>
    <name evidence="1" type="ORF">QVE165_LOCUS208</name>
</gene>
<dbReference type="EMBL" id="CAJNOM010000004">
    <property type="protein sequence ID" value="CAF0748046.1"/>
    <property type="molecule type" value="Genomic_DNA"/>
</dbReference>
<proteinExistence type="predicted"/>
<protein>
    <submittedName>
        <fullName evidence="2">Uncharacterized protein</fullName>
    </submittedName>
</protein>
<dbReference type="OrthoDB" id="10016625at2759"/>
<dbReference type="Proteomes" id="UP000663832">
    <property type="component" value="Unassembled WGS sequence"/>
</dbReference>
<dbReference type="EMBL" id="CAJNOI010000004">
    <property type="protein sequence ID" value="CAF0738263.1"/>
    <property type="molecule type" value="Genomic_DNA"/>
</dbReference>
<evidence type="ECO:0000313" key="2">
    <source>
        <dbReference type="EMBL" id="CAF0738263.1"/>
    </source>
</evidence>
<organism evidence="2 5">
    <name type="scientific">Adineta steineri</name>
    <dbReference type="NCBI Taxonomy" id="433720"/>
    <lineage>
        <taxon>Eukaryota</taxon>
        <taxon>Metazoa</taxon>
        <taxon>Spiralia</taxon>
        <taxon>Gnathifera</taxon>
        <taxon>Rotifera</taxon>
        <taxon>Eurotatoria</taxon>
        <taxon>Bdelloidea</taxon>
        <taxon>Adinetida</taxon>
        <taxon>Adinetidae</taxon>
        <taxon>Adineta</taxon>
    </lineage>
</organism>
<accession>A0A813NP62</accession>
<keyword evidence="4" id="KW-1185">Reference proteome</keyword>
<sequence length="589" mass="68017">MSTIRIKVQLGEEKSQHSYYDLQPLKFVYIIDSPSAKTVADLIRVLQQYIIETLFTDNIHIIQLMTDDGYILPNSDTCSAVFKDNDRIICIDMKKFVKNNERTLKEKDPWVIVKQYDSSDDREKGVLVGINCHGKLFVKMLRAINSFELYLFSISELLVIAREKRTNTLVARLDSINDTDHVSESSAWFGEANWEYDSVSPTILFIVCSVKVGSNDQLWSSKLSIILDRHCMRIRKGDLTHLASNEEELKKQQYAYYKDLVEQLPPPKRTGPEIPITKIQSQEVVTYECEGDSVVRMHCGNKNTIITKQEHGFRDDETFLQYFTITNIVISRDPSIVPNISQQKHSVSTNNRLSITRFVVMYQAHDTLWHECDQVKIAPSTRYGEPDWYRDITLNIEPDKTISLTIQGMIVVNGEIGMDSDGRSQLHNSLPQPFKTKIIIHDNTGKQCSLIVEQWNKPIQVITRESFVERDHNSIKELLAFIYVDDCNVDKRIFAAAYLDYRHRLVIHVNNSPRTLELQHVRTLEFYARQNGFLESSLSADHYRSSDIQCNAIGLFDSKTYMLYAIRFELATKTSTYEETIPLPLDKIQ</sequence>
<evidence type="ECO:0000313" key="3">
    <source>
        <dbReference type="EMBL" id="CAF0748046.1"/>
    </source>
</evidence>
<dbReference type="EMBL" id="CAJNOM010000001">
    <property type="protein sequence ID" value="CAF0730382.1"/>
    <property type="molecule type" value="Genomic_DNA"/>
</dbReference>
<evidence type="ECO:0000313" key="4">
    <source>
        <dbReference type="Proteomes" id="UP000663832"/>
    </source>
</evidence>
<evidence type="ECO:0000313" key="5">
    <source>
        <dbReference type="Proteomes" id="UP000663877"/>
    </source>
</evidence>
<reference evidence="2" key="1">
    <citation type="submission" date="2021-02" db="EMBL/GenBank/DDBJ databases">
        <authorList>
            <person name="Nowell W R."/>
        </authorList>
    </citation>
    <scope>NUCLEOTIDE SEQUENCE</scope>
</reference>
<comment type="caution">
    <text evidence="2">The sequence shown here is derived from an EMBL/GenBank/DDBJ whole genome shotgun (WGS) entry which is preliminary data.</text>
</comment>
<name>A0A813NP62_9BILA</name>